<evidence type="ECO:0000313" key="2">
    <source>
        <dbReference type="EMBL" id="KAH7042797.1"/>
    </source>
</evidence>
<protein>
    <submittedName>
        <fullName evidence="2">Uncharacterized protein</fullName>
    </submittedName>
</protein>
<evidence type="ECO:0000256" key="1">
    <source>
        <dbReference type="SAM" id="MobiDB-lite"/>
    </source>
</evidence>
<keyword evidence="3" id="KW-1185">Reference proteome</keyword>
<reference evidence="2 3" key="1">
    <citation type="journal article" date="2021" name="Nat. Commun.">
        <title>Genetic determinants of endophytism in the Arabidopsis root mycobiome.</title>
        <authorList>
            <person name="Mesny F."/>
            <person name="Miyauchi S."/>
            <person name="Thiergart T."/>
            <person name="Pickel B."/>
            <person name="Atanasova L."/>
            <person name="Karlsson M."/>
            <person name="Huettel B."/>
            <person name="Barry K.W."/>
            <person name="Haridas S."/>
            <person name="Chen C."/>
            <person name="Bauer D."/>
            <person name="Andreopoulos W."/>
            <person name="Pangilinan J."/>
            <person name="LaButti K."/>
            <person name="Riley R."/>
            <person name="Lipzen A."/>
            <person name="Clum A."/>
            <person name="Drula E."/>
            <person name="Henrissat B."/>
            <person name="Kohler A."/>
            <person name="Grigoriev I.V."/>
            <person name="Martin F.M."/>
            <person name="Hacquard S."/>
        </authorList>
    </citation>
    <scope>NUCLEOTIDE SEQUENCE [LARGE SCALE GENOMIC DNA]</scope>
    <source>
        <strain evidence="2 3">MPI-SDFR-AT-0080</strain>
    </source>
</reference>
<feature type="region of interest" description="Disordered" evidence="1">
    <location>
        <begin position="1"/>
        <end position="30"/>
    </location>
</feature>
<dbReference type="Proteomes" id="UP000774617">
    <property type="component" value="Unassembled WGS sequence"/>
</dbReference>
<accession>A0ABQ8G2K9</accession>
<organism evidence="2 3">
    <name type="scientific">Macrophomina phaseolina</name>
    <dbReference type="NCBI Taxonomy" id="35725"/>
    <lineage>
        <taxon>Eukaryota</taxon>
        <taxon>Fungi</taxon>
        <taxon>Dikarya</taxon>
        <taxon>Ascomycota</taxon>
        <taxon>Pezizomycotina</taxon>
        <taxon>Dothideomycetes</taxon>
        <taxon>Dothideomycetes incertae sedis</taxon>
        <taxon>Botryosphaeriales</taxon>
        <taxon>Botryosphaeriaceae</taxon>
        <taxon>Macrophomina</taxon>
    </lineage>
</organism>
<gene>
    <name evidence="2" type="ORF">B0J12DRAFT_202027</name>
</gene>
<comment type="caution">
    <text evidence="2">The sequence shown here is derived from an EMBL/GenBank/DDBJ whole genome shotgun (WGS) entry which is preliminary data.</text>
</comment>
<proteinExistence type="predicted"/>
<name>A0ABQ8G2K9_9PEZI</name>
<evidence type="ECO:0000313" key="3">
    <source>
        <dbReference type="Proteomes" id="UP000774617"/>
    </source>
</evidence>
<sequence>MSSTSGQRAPRRSGPYMPPHRARTEIGEHTPLDDRLDHVLECARTVGFDSLDSLVAHYYTADFCSNVSLSNHQRMSRKRHLPGIVAGLRSSASNWSSWEKEGFQHEILRTAENLLVEELRDSSRNGDLQERLRSTVMEYSCPEDGRGGESSSLQAASMPPVYNTIQNELPNLWAFLTTLIQSNEALNMHEHARIVLASVMLLHVAGRIPHGELIRGLRSCLDADKVHDWGDAS</sequence>
<dbReference type="EMBL" id="JAGTJR010000024">
    <property type="protein sequence ID" value="KAH7042797.1"/>
    <property type="molecule type" value="Genomic_DNA"/>
</dbReference>